<dbReference type="VEuPathDB" id="HostDB:ENSMMUG00000049886"/>
<dbReference type="InParanoid" id="A0A5F8ACG4"/>
<protein>
    <recommendedName>
        <fullName evidence="4">Secreted protein</fullName>
    </recommendedName>
</protein>
<dbReference type="Bgee" id="ENSMMUG00000049886">
    <property type="expression patterns" value="Expressed in adipose tissue and 1 other cell type or tissue"/>
</dbReference>
<dbReference type="PANTHER" id="PTHR12138">
    <property type="entry name" value="PRIMATE-EXPANDED PROTEIN FAMILY"/>
    <property type="match status" value="1"/>
</dbReference>
<reference evidence="3" key="1">
    <citation type="journal article" date="2007" name="Science">
        <title>Evolutionary and biomedical insights from the rhesus macaque genome.</title>
        <authorList>
            <person name="Gibbs R.A."/>
            <person name="Rogers J."/>
            <person name="Katze M.G."/>
            <person name="Bumgarner R."/>
            <person name="Weinstock G.M."/>
            <person name="Mardis E.R."/>
            <person name="Remington K.A."/>
            <person name="Strausberg R.L."/>
            <person name="Venter J.C."/>
            <person name="Wilson R.K."/>
            <person name="Batzer M.A."/>
            <person name="Bustamante C.D."/>
            <person name="Eichler E.E."/>
            <person name="Hahn M.W."/>
            <person name="Hardison R.C."/>
            <person name="Makova K.D."/>
            <person name="Miller W."/>
            <person name="Milosavljevic A."/>
            <person name="Palermo R.E."/>
            <person name="Siepel A."/>
            <person name="Sikela J.M."/>
            <person name="Attaway T."/>
            <person name="Bell S."/>
            <person name="Bernard K.E."/>
            <person name="Buhay C.J."/>
            <person name="Chandrabose M.N."/>
            <person name="Dao M."/>
            <person name="Davis C."/>
            <person name="Delehaunty K.D."/>
            <person name="Ding Y."/>
            <person name="Dinh H.H."/>
            <person name="Dugan-Rocha S."/>
            <person name="Fulton L.A."/>
            <person name="Gabisi R.A."/>
            <person name="Garner T.T."/>
            <person name="Godfrey J."/>
            <person name="Hawes A.C."/>
            <person name="Hernandez J."/>
            <person name="Hines S."/>
            <person name="Holder M."/>
            <person name="Hume J."/>
            <person name="Jhangiani S.N."/>
            <person name="Joshi V."/>
            <person name="Khan Z.M."/>
            <person name="Kirkness E.F."/>
            <person name="Cree A."/>
            <person name="Fowler R.G."/>
            <person name="Lee S."/>
            <person name="Lewis L.R."/>
            <person name="Li Z."/>
            <person name="Liu Y.-S."/>
            <person name="Moore S.M."/>
            <person name="Muzny D."/>
            <person name="Nazareth L.V."/>
            <person name="Ngo D.N."/>
            <person name="Okwuonu G.O."/>
            <person name="Pai G."/>
            <person name="Parker D."/>
            <person name="Paul H.A."/>
            <person name="Pfannkoch C."/>
            <person name="Pohl C.S."/>
            <person name="Rogers Y.-H.C."/>
            <person name="Ruiz S.J."/>
            <person name="Sabo A."/>
            <person name="Santibanez J."/>
            <person name="Schneider B.W."/>
            <person name="Smith S.M."/>
            <person name="Sodergren E."/>
            <person name="Svatek A.F."/>
            <person name="Utterback T.R."/>
            <person name="Vattathil S."/>
            <person name="Warren W."/>
            <person name="White C.S."/>
            <person name="Chinwalla A.T."/>
            <person name="Feng Y."/>
            <person name="Halpern A.L."/>
            <person name="Hillier L.W."/>
            <person name="Huang X."/>
            <person name="Minx P."/>
            <person name="Nelson J.O."/>
            <person name="Pepin K.H."/>
            <person name="Qin X."/>
            <person name="Sutton G.G."/>
            <person name="Venter E."/>
            <person name="Walenz B.P."/>
            <person name="Wallis J.W."/>
            <person name="Worley K.C."/>
            <person name="Yang S.-P."/>
            <person name="Jones S.M."/>
            <person name="Marra M.A."/>
            <person name="Rocchi M."/>
            <person name="Schein J.E."/>
            <person name="Baertsch R."/>
            <person name="Clarke L."/>
            <person name="Csuros M."/>
            <person name="Glasscock J."/>
            <person name="Harris R.A."/>
            <person name="Havlak P."/>
            <person name="Jackson A.R."/>
            <person name="Jiang H."/>
            <person name="Liu Y."/>
            <person name="Messina D.N."/>
            <person name="Shen Y."/>
            <person name="Song H.X.-Z."/>
            <person name="Wylie T."/>
            <person name="Zhang L."/>
            <person name="Birney E."/>
            <person name="Han K."/>
            <person name="Konkel M.K."/>
            <person name="Lee J."/>
            <person name="Smit A.F.A."/>
            <person name="Ullmer B."/>
            <person name="Wang H."/>
            <person name="Xing J."/>
            <person name="Burhans R."/>
            <person name="Cheng Z."/>
            <person name="Karro J.E."/>
            <person name="Ma J."/>
            <person name="Raney B."/>
            <person name="She X."/>
            <person name="Cox M.J."/>
            <person name="Demuth J.P."/>
            <person name="Dumas L.J."/>
            <person name="Han S.-G."/>
            <person name="Hopkins J."/>
            <person name="Karimpour-Fard A."/>
            <person name="Kim Y.H."/>
            <person name="Pollack J.R."/>
            <person name="Vinar T."/>
            <person name="Addo-Quaye C."/>
            <person name="Degenhardt J."/>
            <person name="Denby A."/>
            <person name="Hubisz M.J."/>
            <person name="Indap A."/>
            <person name="Kosiol C."/>
            <person name="Lahn B.T."/>
            <person name="Lawson H.A."/>
            <person name="Marklein A."/>
            <person name="Nielsen R."/>
            <person name="Vallender E.J."/>
            <person name="Clark A.G."/>
            <person name="Ferguson B."/>
            <person name="Hernandez R.D."/>
            <person name="Hirani K."/>
            <person name="Kehrer-Sawatzki H."/>
            <person name="Kolb J."/>
            <person name="Patil S."/>
            <person name="Pu L.-L."/>
            <person name="Ren Y."/>
            <person name="Smith D.G."/>
            <person name="Wheeler D.A."/>
            <person name="Schenck I."/>
            <person name="Ball E.V."/>
            <person name="Chen R."/>
            <person name="Cooper D.N."/>
            <person name="Giardine B."/>
            <person name="Hsu F."/>
            <person name="Kent W.J."/>
            <person name="Lesk A."/>
            <person name="Nelson D.L."/>
            <person name="O'brien W.E."/>
            <person name="Pruefer K."/>
            <person name="Stenson P.D."/>
            <person name="Wallace J.C."/>
            <person name="Ke H."/>
            <person name="Liu X.-M."/>
            <person name="Wang P."/>
            <person name="Xiang A.P."/>
            <person name="Yang F."/>
            <person name="Barber G.P."/>
            <person name="Haussler D."/>
            <person name="Karolchik D."/>
            <person name="Kern A.D."/>
            <person name="Kuhn R.M."/>
            <person name="Smith K.E."/>
            <person name="Zwieg A.S."/>
        </authorList>
    </citation>
    <scope>NUCLEOTIDE SEQUENCE [LARGE SCALE GENOMIC DNA]</scope>
    <source>
        <strain evidence="3">17573</strain>
    </source>
</reference>
<reference evidence="2" key="3">
    <citation type="submission" date="2025-08" db="UniProtKB">
        <authorList>
            <consortium name="Ensembl"/>
        </authorList>
    </citation>
    <scope>IDENTIFICATION</scope>
    <source>
        <strain evidence="2">17573</strain>
    </source>
</reference>
<dbReference type="Proteomes" id="UP000006718">
    <property type="component" value="Chromosome 3"/>
</dbReference>
<dbReference type="PANTHER" id="PTHR12138:SF162">
    <property type="entry name" value="CHROMOSOME UNDETERMINED SCAFFOLD_275, WHOLE GENOME SHOTGUN SEQUENCE"/>
    <property type="match status" value="1"/>
</dbReference>
<name>A0A5F8ACG4_MACMU</name>
<feature type="signal peptide" evidence="1">
    <location>
        <begin position="1"/>
        <end position="17"/>
    </location>
</feature>
<accession>A0A5F8ACG4</accession>
<evidence type="ECO:0000313" key="3">
    <source>
        <dbReference type="Proteomes" id="UP000006718"/>
    </source>
</evidence>
<dbReference type="Ensembl" id="ENSMMUT00000084095.1">
    <property type="protein sequence ID" value="ENSMMUP00000075565.1"/>
    <property type="gene ID" value="ENSMMUG00000049886.1"/>
</dbReference>
<reference evidence="2" key="4">
    <citation type="submission" date="2025-09" db="UniProtKB">
        <authorList>
            <consortium name="Ensembl"/>
        </authorList>
    </citation>
    <scope>IDENTIFICATION</scope>
    <source>
        <strain evidence="2">17573</strain>
    </source>
</reference>
<evidence type="ECO:0008006" key="4">
    <source>
        <dbReference type="Google" id="ProtNLM"/>
    </source>
</evidence>
<sequence length="106" mass="11916">FFFFFFLWWSLALIAQAGVQWHDFSSLQPLPPGFKRFSCFSLPVARITSARHNAQLIFLFLVEMGFHHVGQAGLELLTSGDPPASPSQNAGITGVNHRARRRLAFL</sequence>
<organism evidence="2 3">
    <name type="scientific">Macaca mulatta</name>
    <name type="common">Rhesus macaque</name>
    <dbReference type="NCBI Taxonomy" id="9544"/>
    <lineage>
        <taxon>Eukaryota</taxon>
        <taxon>Metazoa</taxon>
        <taxon>Chordata</taxon>
        <taxon>Craniata</taxon>
        <taxon>Vertebrata</taxon>
        <taxon>Euteleostomi</taxon>
        <taxon>Mammalia</taxon>
        <taxon>Eutheria</taxon>
        <taxon>Euarchontoglires</taxon>
        <taxon>Primates</taxon>
        <taxon>Haplorrhini</taxon>
        <taxon>Catarrhini</taxon>
        <taxon>Cercopithecidae</taxon>
        <taxon>Cercopithecinae</taxon>
        <taxon>Macaca</taxon>
    </lineage>
</organism>
<dbReference type="PRINTS" id="PR02045">
    <property type="entry name" value="F138DOMAIN"/>
</dbReference>
<evidence type="ECO:0000256" key="1">
    <source>
        <dbReference type="SAM" id="SignalP"/>
    </source>
</evidence>
<proteinExistence type="predicted"/>
<dbReference type="GeneTree" id="ENSGT00940000161627"/>
<keyword evidence="1" id="KW-0732">Signal</keyword>
<reference evidence="2" key="2">
    <citation type="submission" date="2019-01" db="EMBL/GenBank/DDBJ databases">
        <authorList>
            <person name="Graves T."/>
            <person name="Eichler E.E."/>
            <person name="Wilson R.K."/>
        </authorList>
    </citation>
    <scope>NUCLEOTIDE SEQUENCE [LARGE SCALE GENOMIC DNA]</scope>
    <source>
        <strain evidence="2">17573</strain>
    </source>
</reference>
<dbReference type="AlphaFoldDB" id="A0A5F8ACG4"/>
<feature type="chain" id="PRO_5023824204" description="Secreted protein" evidence="1">
    <location>
        <begin position="18"/>
        <end position="106"/>
    </location>
</feature>
<keyword evidence="3" id="KW-1185">Reference proteome</keyword>
<evidence type="ECO:0000313" key="2">
    <source>
        <dbReference type="Ensembl" id="ENSMMUP00000075565.1"/>
    </source>
</evidence>